<dbReference type="AlphaFoldDB" id="A0A540MJC2"/>
<accession>A0A540MJC2</accession>
<evidence type="ECO:0000313" key="1">
    <source>
        <dbReference type="EMBL" id="TQD98885.1"/>
    </source>
</evidence>
<sequence length="149" mass="16733">MAAALPDRFAWKSNSKSNSRYLRCLKDGILAFTDDTPNTIFLKEDPKISEFVNIRLSAGTGLYLEGVDSKKNEEPTILITATAAKANNNQPDVKCTLFEPKLIDAEHLVFRFIHVHSKLFLMPDKDERLYANGKEPDANGNDLFTVESK</sequence>
<gene>
    <name evidence="1" type="ORF">C1H46_015528</name>
</gene>
<organism evidence="1 2">
    <name type="scientific">Malus baccata</name>
    <name type="common">Siberian crab apple</name>
    <name type="synonym">Pyrus baccata</name>
    <dbReference type="NCBI Taxonomy" id="106549"/>
    <lineage>
        <taxon>Eukaryota</taxon>
        <taxon>Viridiplantae</taxon>
        <taxon>Streptophyta</taxon>
        <taxon>Embryophyta</taxon>
        <taxon>Tracheophyta</taxon>
        <taxon>Spermatophyta</taxon>
        <taxon>Magnoliopsida</taxon>
        <taxon>eudicotyledons</taxon>
        <taxon>Gunneridae</taxon>
        <taxon>Pentapetalae</taxon>
        <taxon>rosids</taxon>
        <taxon>fabids</taxon>
        <taxon>Rosales</taxon>
        <taxon>Rosaceae</taxon>
        <taxon>Amygdaloideae</taxon>
        <taxon>Maleae</taxon>
        <taxon>Malus</taxon>
    </lineage>
</organism>
<keyword evidence="2" id="KW-1185">Reference proteome</keyword>
<evidence type="ECO:0000313" key="2">
    <source>
        <dbReference type="Proteomes" id="UP000315295"/>
    </source>
</evidence>
<proteinExistence type="predicted"/>
<name>A0A540MJC2_MALBA</name>
<dbReference type="Proteomes" id="UP000315295">
    <property type="component" value="Unassembled WGS sequence"/>
</dbReference>
<protein>
    <recommendedName>
        <fullName evidence="3">Agglutinin domain-containing protein</fullName>
    </recommendedName>
</protein>
<reference evidence="1 2" key="1">
    <citation type="journal article" date="2019" name="G3 (Bethesda)">
        <title>Sequencing of a Wild Apple (Malus baccata) Genome Unravels the Differences Between Cultivated and Wild Apple Species Regarding Disease Resistance and Cold Tolerance.</title>
        <authorList>
            <person name="Chen X."/>
        </authorList>
    </citation>
    <scope>NUCLEOTIDE SEQUENCE [LARGE SCALE GENOMIC DNA]</scope>
    <source>
        <strain evidence="2">cv. Shandingzi</strain>
        <tissue evidence="1">Leaves</tissue>
    </source>
</reference>
<dbReference type="Gene3D" id="2.80.10.50">
    <property type="match status" value="1"/>
</dbReference>
<evidence type="ECO:0008006" key="3">
    <source>
        <dbReference type="Google" id="ProtNLM"/>
    </source>
</evidence>
<comment type="caution">
    <text evidence="1">The sequence shown here is derived from an EMBL/GenBank/DDBJ whole genome shotgun (WGS) entry which is preliminary data.</text>
</comment>
<dbReference type="EMBL" id="VIEB01000246">
    <property type="protein sequence ID" value="TQD98885.1"/>
    <property type="molecule type" value="Genomic_DNA"/>
</dbReference>